<evidence type="ECO:0000259" key="2">
    <source>
        <dbReference type="Pfam" id="PF01613"/>
    </source>
</evidence>
<evidence type="ECO:0000256" key="1">
    <source>
        <dbReference type="ARBA" id="ARBA00038054"/>
    </source>
</evidence>
<evidence type="ECO:0000313" key="4">
    <source>
        <dbReference type="Proteomes" id="UP000823886"/>
    </source>
</evidence>
<dbReference type="GO" id="GO:0016646">
    <property type="term" value="F:oxidoreductase activity, acting on the CH-NH group of donors, NAD or NADP as acceptor"/>
    <property type="evidence" value="ECO:0007669"/>
    <property type="project" value="UniProtKB-ARBA"/>
</dbReference>
<protein>
    <submittedName>
        <fullName evidence="3">Flavin reductase family protein</fullName>
    </submittedName>
</protein>
<organism evidence="3 4">
    <name type="scientific">Candidatus Blautia merdavium</name>
    <dbReference type="NCBI Taxonomy" id="2838494"/>
    <lineage>
        <taxon>Bacteria</taxon>
        <taxon>Bacillati</taxon>
        <taxon>Bacillota</taxon>
        <taxon>Clostridia</taxon>
        <taxon>Lachnospirales</taxon>
        <taxon>Lachnospiraceae</taxon>
        <taxon>Blautia</taxon>
    </lineage>
</organism>
<dbReference type="GO" id="GO:0010181">
    <property type="term" value="F:FMN binding"/>
    <property type="evidence" value="ECO:0007669"/>
    <property type="project" value="InterPro"/>
</dbReference>
<dbReference type="InterPro" id="IPR002563">
    <property type="entry name" value="Flavin_Rdtase-like_dom"/>
</dbReference>
<reference evidence="3" key="1">
    <citation type="journal article" date="2021" name="PeerJ">
        <title>Extensive microbial diversity within the chicken gut microbiome revealed by metagenomics and culture.</title>
        <authorList>
            <person name="Gilroy R."/>
            <person name="Ravi A."/>
            <person name="Getino M."/>
            <person name="Pursley I."/>
            <person name="Horton D.L."/>
            <person name="Alikhan N.F."/>
            <person name="Baker D."/>
            <person name="Gharbi K."/>
            <person name="Hall N."/>
            <person name="Watson M."/>
            <person name="Adriaenssens E.M."/>
            <person name="Foster-Nyarko E."/>
            <person name="Jarju S."/>
            <person name="Secka A."/>
            <person name="Antonio M."/>
            <person name="Oren A."/>
            <person name="Chaudhuri R.R."/>
            <person name="La Ragione R."/>
            <person name="Hildebrand F."/>
            <person name="Pallen M.J."/>
        </authorList>
    </citation>
    <scope>NUCLEOTIDE SEQUENCE</scope>
    <source>
        <strain evidence="3">ChiBcec2-3848</strain>
    </source>
</reference>
<comment type="caution">
    <text evidence="3">The sequence shown here is derived from an EMBL/GenBank/DDBJ whole genome shotgun (WGS) entry which is preliminary data.</text>
</comment>
<dbReference type="Pfam" id="PF01613">
    <property type="entry name" value="Flavin_Reduct"/>
    <property type="match status" value="1"/>
</dbReference>
<dbReference type="Gene3D" id="2.30.110.10">
    <property type="entry name" value="Electron Transport, Fmn-binding Protein, Chain A"/>
    <property type="match status" value="1"/>
</dbReference>
<comment type="similarity">
    <text evidence="1">Belongs to the flavoredoxin family.</text>
</comment>
<dbReference type="InterPro" id="IPR012349">
    <property type="entry name" value="Split_barrel_FMN-bd"/>
</dbReference>
<evidence type="ECO:0000313" key="3">
    <source>
        <dbReference type="EMBL" id="HJC61987.1"/>
    </source>
</evidence>
<dbReference type="InterPro" id="IPR052174">
    <property type="entry name" value="Flavoredoxin"/>
</dbReference>
<sequence>MKEKIDVFDYAGEIMKAMKTGILLTTKAGDQVNTMTIGWGVLGIEWAAPIFTVFVRESRFTRDCLDKNPEFTVNIPIGDFDRKILGIAGSKSGRDLDKIEALGLHLEQPEVLSVPGIAEFPLTLECRVVYKQLQDKDAIPQEIQEKFYPQDVDGSFPMCNRDFHIAYYGEIVAAYIIKPDEQ</sequence>
<dbReference type="Proteomes" id="UP000823886">
    <property type="component" value="Unassembled WGS sequence"/>
</dbReference>
<dbReference type="SUPFAM" id="SSF50475">
    <property type="entry name" value="FMN-binding split barrel"/>
    <property type="match status" value="1"/>
</dbReference>
<gene>
    <name evidence="3" type="ORF">H9753_00020</name>
</gene>
<name>A0A9D2PJ33_9FIRM</name>
<dbReference type="AlphaFoldDB" id="A0A9D2PJ33"/>
<accession>A0A9D2PJ33</accession>
<dbReference type="PANTHER" id="PTHR43567">
    <property type="entry name" value="FLAVOREDOXIN-RELATED-RELATED"/>
    <property type="match status" value="1"/>
</dbReference>
<proteinExistence type="inferred from homology"/>
<reference evidence="3" key="2">
    <citation type="submission" date="2021-04" db="EMBL/GenBank/DDBJ databases">
        <authorList>
            <person name="Gilroy R."/>
        </authorList>
    </citation>
    <scope>NUCLEOTIDE SEQUENCE</scope>
    <source>
        <strain evidence="3">ChiBcec2-3848</strain>
    </source>
</reference>
<dbReference type="PANTHER" id="PTHR43567:SF5">
    <property type="entry name" value="HYPOTHETICAL CYTOSOLIC PROTEIN"/>
    <property type="match status" value="1"/>
</dbReference>
<feature type="domain" description="Flavin reductase like" evidence="2">
    <location>
        <begin position="18"/>
        <end position="178"/>
    </location>
</feature>
<dbReference type="EMBL" id="DWVZ01000001">
    <property type="protein sequence ID" value="HJC61987.1"/>
    <property type="molecule type" value="Genomic_DNA"/>
</dbReference>